<dbReference type="PANTHER" id="PTHR47515">
    <property type="entry name" value="LOW CALCIUM RESPONSE LOCUS PROTEIN T"/>
    <property type="match status" value="1"/>
</dbReference>
<gene>
    <name evidence="3" type="ORF">M621_16910</name>
</gene>
<dbReference type="Proteomes" id="UP000014900">
    <property type="component" value="Chromosome"/>
</dbReference>
<dbReference type="PANTHER" id="PTHR47515:SF1">
    <property type="entry name" value="BLR2054 PROTEIN"/>
    <property type="match status" value="1"/>
</dbReference>
<organism evidence="3 4">
    <name type="scientific">Serratia plymuthica S13</name>
    <dbReference type="NCBI Taxonomy" id="1348660"/>
    <lineage>
        <taxon>Bacteria</taxon>
        <taxon>Pseudomonadati</taxon>
        <taxon>Pseudomonadota</taxon>
        <taxon>Gammaproteobacteria</taxon>
        <taxon>Enterobacterales</taxon>
        <taxon>Yersiniaceae</taxon>
        <taxon>Serratia</taxon>
    </lineage>
</organism>
<dbReference type="InterPro" id="IPR012337">
    <property type="entry name" value="RNaseH-like_sf"/>
</dbReference>
<feature type="region of interest" description="Disordered" evidence="1">
    <location>
        <begin position="116"/>
        <end position="153"/>
    </location>
</feature>
<dbReference type="Pfam" id="PF13683">
    <property type="entry name" value="rve_3"/>
    <property type="match status" value="1"/>
</dbReference>
<dbReference type="InterPro" id="IPR001584">
    <property type="entry name" value="Integrase_cat-core"/>
</dbReference>
<sequence length="153" mass="16104">MDLSRPGKPTDNALVKSFNGNLRDECLNVHWFLSLEDAQEKIEGWRHRAWRTAMARKSLPRAAGLNIAGFNGGIALGSILGGIALEITGLVSTAWVGAYMGRGVRGSAGNSLDAVSNVGGKKQKSRGAVTSSAKGTAFLMPKEGALPAPTRKD</sequence>
<dbReference type="GO" id="GO:0015074">
    <property type="term" value="P:DNA integration"/>
    <property type="evidence" value="ECO:0007669"/>
    <property type="project" value="InterPro"/>
</dbReference>
<dbReference type="AlphaFoldDB" id="S4YR05"/>
<dbReference type="SUPFAM" id="SSF53098">
    <property type="entry name" value="Ribonuclease H-like"/>
    <property type="match status" value="1"/>
</dbReference>
<reference evidence="3 4" key="1">
    <citation type="journal article" date="2013" name="Genome Announc.">
        <title>Genome Sequence of Serratia plymuthica Strain S13, an Endophyte with Germination- and Plant-Growth-Promoting Activity from the Flower of Styrian Oil Pumpkin.</title>
        <authorList>
            <person name="Muller H."/>
            <person name="Furnkranz M."/>
            <person name="Grube M."/>
            <person name="Berg G."/>
        </authorList>
    </citation>
    <scope>NUCLEOTIDE SEQUENCE [LARGE SCALE GENOMIC DNA]</scope>
    <source>
        <strain evidence="3">S13</strain>
    </source>
</reference>
<name>S4YR05_SERPL</name>
<feature type="domain" description="Integrase catalytic" evidence="2">
    <location>
        <begin position="3"/>
        <end position="47"/>
    </location>
</feature>
<accession>S4YR05</accession>
<evidence type="ECO:0000313" key="4">
    <source>
        <dbReference type="Proteomes" id="UP000014900"/>
    </source>
</evidence>
<evidence type="ECO:0000313" key="3">
    <source>
        <dbReference type="EMBL" id="AGP47194.1"/>
    </source>
</evidence>
<dbReference type="KEGG" id="sry:M621_16910"/>
<protein>
    <recommendedName>
        <fullName evidence="2">Integrase catalytic domain-containing protein</fullName>
    </recommendedName>
</protein>
<proteinExistence type="predicted"/>
<evidence type="ECO:0000256" key="1">
    <source>
        <dbReference type="SAM" id="MobiDB-lite"/>
    </source>
</evidence>
<evidence type="ECO:0000259" key="2">
    <source>
        <dbReference type="Pfam" id="PF13683"/>
    </source>
</evidence>
<dbReference type="HOGENOM" id="CLU_1712024_0_0_6"/>
<dbReference type="EMBL" id="CP006566">
    <property type="protein sequence ID" value="AGP47194.1"/>
    <property type="molecule type" value="Genomic_DNA"/>
</dbReference>